<feature type="chain" id="PRO_5032384390" description="Latrophilin Cirl" evidence="17">
    <location>
        <begin position="32"/>
        <end position="1324"/>
    </location>
</feature>
<keyword evidence="6 17" id="KW-0732">Signal</keyword>
<name>A0A834IGW7_RHYFE</name>
<dbReference type="PROSITE" id="PS50221">
    <property type="entry name" value="GAIN_B"/>
    <property type="match status" value="1"/>
</dbReference>
<dbReference type="InterPro" id="IPR057244">
    <property type="entry name" value="GAIN_B"/>
</dbReference>
<dbReference type="PROSITE" id="PS50261">
    <property type="entry name" value="G_PROTEIN_RECEP_F2_4"/>
    <property type="match status" value="1"/>
</dbReference>
<dbReference type="FunFam" id="2.60.120.740:FF:000001">
    <property type="entry name" value="Adhesion G protein-coupled receptor L2"/>
    <property type="match status" value="1"/>
</dbReference>
<dbReference type="Gene3D" id="2.60.120.740">
    <property type="match status" value="1"/>
</dbReference>
<dbReference type="PRINTS" id="PR00249">
    <property type="entry name" value="GPCRSECRETIN"/>
</dbReference>
<evidence type="ECO:0000256" key="16">
    <source>
        <dbReference type="SAM" id="Phobius"/>
    </source>
</evidence>
<dbReference type="OrthoDB" id="1100386at2759"/>
<gene>
    <name evidence="21" type="ORF">GWI33_007939</name>
</gene>
<feature type="domain" description="G-protein coupled receptors family 2 profile 2" evidence="20">
    <location>
        <begin position="654"/>
        <end position="912"/>
    </location>
</feature>
<keyword evidence="11" id="KW-1015">Disulfide bond</keyword>
<evidence type="ECO:0000256" key="5">
    <source>
        <dbReference type="ARBA" id="ARBA00022692"/>
    </source>
</evidence>
<feature type="transmembrane region" description="Helical" evidence="16">
    <location>
        <begin position="758"/>
        <end position="778"/>
    </location>
</feature>
<feature type="transmembrane region" description="Helical" evidence="16">
    <location>
        <begin position="656"/>
        <end position="676"/>
    </location>
</feature>
<evidence type="ECO:0000259" key="18">
    <source>
        <dbReference type="PROSITE" id="PS50221"/>
    </source>
</evidence>
<dbReference type="InterPro" id="IPR000203">
    <property type="entry name" value="GPS"/>
</dbReference>
<organism evidence="21 22">
    <name type="scientific">Rhynchophorus ferrugineus</name>
    <name type="common">Red palm weevil</name>
    <name type="synonym">Curculio ferrugineus</name>
    <dbReference type="NCBI Taxonomy" id="354439"/>
    <lineage>
        <taxon>Eukaryota</taxon>
        <taxon>Metazoa</taxon>
        <taxon>Ecdysozoa</taxon>
        <taxon>Arthropoda</taxon>
        <taxon>Hexapoda</taxon>
        <taxon>Insecta</taxon>
        <taxon>Pterygota</taxon>
        <taxon>Neoptera</taxon>
        <taxon>Endopterygota</taxon>
        <taxon>Coleoptera</taxon>
        <taxon>Polyphaga</taxon>
        <taxon>Cucujiformia</taxon>
        <taxon>Curculionidae</taxon>
        <taxon>Dryophthorinae</taxon>
        <taxon>Rhynchophorus</taxon>
    </lineage>
</organism>
<dbReference type="Gene3D" id="1.20.1070.10">
    <property type="entry name" value="Rhodopsin 7-helix transmembrane proteins"/>
    <property type="match status" value="1"/>
</dbReference>
<keyword evidence="13" id="KW-0325">Glycoprotein</keyword>
<accession>A0A834IGW7</accession>
<dbReference type="GO" id="GO:0007166">
    <property type="term" value="P:cell surface receptor signaling pathway"/>
    <property type="evidence" value="ECO:0007669"/>
    <property type="project" value="InterPro"/>
</dbReference>
<feature type="transmembrane region" description="Helical" evidence="16">
    <location>
        <begin position="798"/>
        <end position="821"/>
    </location>
</feature>
<evidence type="ECO:0000256" key="12">
    <source>
        <dbReference type="ARBA" id="ARBA00023170"/>
    </source>
</evidence>
<dbReference type="Pfam" id="PF16489">
    <property type="entry name" value="GAIN"/>
    <property type="match status" value="1"/>
</dbReference>
<dbReference type="Pfam" id="PF00002">
    <property type="entry name" value="7tm_2"/>
    <property type="match status" value="1"/>
</dbReference>
<dbReference type="CDD" id="cd22830">
    <property type="entry name" value="Gal_Rha_Lectin_dCirl"/>
    <property type="match status" value="1"/>
</dbReference>
<dbReference type="GO" id="GO:0005886">
    <property type="term" value="C:plasma membrane"/>
    <property type="evidence" value="ECO:0007669"/>
    <property type="project" value="UniProtKB-SubCell"/>
</dbReference>
<dbReference type="SUPFAM" id="SSF81321">
    <property type="entry name" value="Family A G protein-coupled receptor-like"/>
    <property type="match status" value="1"/>
</dbReference>
<dbReference type="InterPro" id="IPR017981">
    <property type="entry name" value="GPCR_2-like_7TM"/>
</dbReference>
<feature type="transmembrane region" description="Helical" evidence="16">
    <location>
        <begin position="888"/>
        <end position="910"/>
    </location>
</feature>
<feature type="region of interest" description="Disordered" evidence="15">
    <location>
        <begin position="137"/>
        <end position="260"/>
    </location>
</feature>
<dbReference type="PROSITE" id="PS50228">
    <property type="entry name" value="SUEL_LECTIN"/>
    <property type="match status" value="1"/>
</dbReference>
<feature type="compositionally biased region" description="Polar residues" evidence="15">
    <location>
        <begin position="237"/>
        <end position="253"/>
    </location>
</feature>
<evidence type="ECO:0000256" key="1">
    <source>
        <dbReference type="ARBA" id="ARBA00004651"/>
    </source>
</evidence>
<dbReference type="Proteomes" id="UP000625711">
    <property type="component" value="Unassembled WGS sequence"/>
</dbReference>
<keyword evidence="22" id="KW-1185">Reference proteome</keyword>
<dbReference type="Gene3D" id="1.25.40.610">
    <property type="match status" value="1"/>
</dbReference>
<comment type="subcellular location">
    <subcellularLocation>
        <location evidence="1">Cell membrane</location>
        <topology evidence="1">Multi-pass membrane protein</topology>
    </subcellularLocation>
</comment>
<dbReference type="InterPro" id="IPR000832">
    <property type="entry name" value="GPCR_2_secretin-like"/>
</dbReference>
<dbReference type="Gene3D" id="4.10.1240.10">
    <property type="entry name" value="GPCR, family 2, extracellular hormone receptor domain"/>
    <property type="match status" value="1"/>
</dbReference>
<dbReference type="PROSITE" id="PS00650">
    <property type="entry name" value="G_PROTEIN_RECEP_F2_2"/>
    <property type="match status" value="1"/>
</dbReference>
<dbReference type="GO" id="GO:0030246">
    <property type="term" value="F:carbohydrate binding"/>
    <property type="evidence" value="ECO:0007669"/>
    <property type="project" value="UniProtKB-KW"/>
</dbReference>
<comment type="similarity">
    <text evidence="2">Belongs to the G-protein coupled receptor 2 family. LN-TM7 subfamily.</text>
</comment>
<feature type="transmembrane region" description="Helical" evidence="16">
    <location>
        <begin position="688"/>
        <end position="707"/>
    </location>
</feature>
<feature type="domain" description="SUEL-type lectin" evidence="19">
    <location>
        <begin position="44"/>
        <end position="133"/>
    </location>
</feature>
<keyword evidence="3" id="KW-1003">Cell membrane</keyword>
<dbReference type="InterPro" id="IPR001879">
    <property type="entry name" value="GPCR_2_extracellular_dom"/>
</dbReference>
<evidence type="ECO:0000256" key="17">
    <source>
        <dbReference type="SAM" id="SignalP"/>
    </source>
</evidence>
<dbReference type="Pfam" id="PF02140">
    <property type="entry name" value="SUEL_Lectin"/>
    <property type="match status" value="1"/>
</dbReference>
<keyword evidence="9" id="KW-0297">G-protein coupled receptor</keyword>
<evidence type="ECO:0000256" key="11">
    <source>
        <dbReference type="ARBA" id="ARBA00023157"/>
    </source>
</evidence>
<evidence type="ECO:0000259" key="19">
    <source>
        <dbReference type="PROSITE" id="PS50228"/>
    </source>
</evidence>
<evidence type="ECO:0000256" key="3">
    <source>
        <dbReference type="ARBA" id="ARBA00022475"/>
    </source>
</evidence>
<feature type="region of interest" description="Disordered" evidence="15">
    <location>
        <begin position="939"/>
        <end position="997"/>
    </location>
</feature>
<evidence type="ECO:0000256" key="2">
    <source>
        <dbReference type="ARBA" id="ARBA00010933"/>
    </source>
</evidence>
<evidence type="ECO:0000256" key="9">
    <source>
        <dbReference type="ARBA" id="ARBA00023040"/>
    </source>
</evidence>
<evidence type="ECO:0000313" key="21">
    <source>
        <dbReference type="EMBL" id="KAF7278826.1"/>
    </source>
</evidence>
<proteinExistence type="inferred from homology"/>
<keyword evidence="12" id="KW-0675">Receptor</keyword>
<dbReference type="InterPro" id="IPR036445">
    <property type="entry name" value="GPCR_2_extracell_dom_sf"/>
</dbReference>
<dbReference type="PANTHER" id="PTHR12011">
    <property type="entry name" value="ADHESION G-PROTEIN COUPLED RECEPTOR"/>
    <property type="match status" value="1"/>
</dbReference>
<dbReference type="InterPro" id="IPR017983">
    <property type="entry name" value="GPCR_2_secretin-like_CS"/>
</dbReference>
<dbReference type="FunFam" id="1.20.1070.10:FF:000200">
    <property type="entry name" value="Adhesion G protein-coupled receptor L3"/>
    <property type="match status" value="1"/>
</dbReference>
<keyword evidence="14" id="KW-0807">Transducer</keyword>
<dbReference type="EMBL" id="JAACXV010000385">
    <property type="protein sequence ID" value="KAF7278826.1"/>
    <property type="molecule type" value="Genomic_DNA"/>
</dbReference>
<keyword evidence="5 16" id="KW-0812">Transmembrane</keyword>
<dbReference type="Pfam" id="PF01825">
    <property type="entry name" value="GPS"/>
    <property type="match status" value="1"/>
</dbReference>
<evidence type="ECO:0008006" key="23">
    <source>
        <dbReference type="Google" id="ProtNLM"/>
    </source>
</evidence>
<dbReference type="InterPro" id="IPR032471">
    <property type="entry name" value="AGRL2-4_GAIN_subdom_A"/>
</dbReference>
<evidence type="ECO:0000256" key="15">
    <source>
        <dbReference type="SAM" id="MobiDB-lite"/>
    </source>
</evidence>
<protein>
    <recommendedName>
        <fullName evidence="23">Latrophilin Cirl</fullName>
    </recommendedName>
</protein>
<dbReference type="PANTHER" id="PTHR12011:SF347">
    <property type="entry name" value="FI21270P1-RELATED"/>
    <property type="match status" value="1"/>
</dbReference>
<evidence type="ECO:0000256" key="10">
    <source>
        <dbReference type="ARBA" id="ARBA00023136"/>
    </source>
</evidence>
<evidence type="ECO:0000256" key="6">
    <source>
        <dbReference type="ARBA" id="ARBA00022729"/>
    </source>
</evidence>
<feature type="transmembrane region" description="Helical" evidence="16">
    <location>
        <begin position="713"/>
        <end position="737"/>
    </location>
</feature>
<dbReference type="SMART" id="SM00303">
    <property type="entry name" value="GPS"/>
    <property type="match status" value="1"/>
</dbReference>
<keyword evidence="7" id="KW-0430">Lectin</keyword>
<evidence type="ECO:0000256" key="13">
    <source>
        <dbReference type="ARBA" id="ARBA00023180"/>
    </source>
</evidence>
<feature type="compositionally biased region" description="Low complexity" evidence="15">
    <location>
        <begin position="947"/>
        <end position="958"/>
    </location>
</feature>
<dbReference type="CDD" id="cd15440">
    <property type="entry name" value="7tmB2_latrophilin-like_invertebrate"/>
    <property type="match status" value="1"/>
</dbReference>
<feature type="region of interest" description="Disordered" evidence="15">
    <location>
        <begin position="1201"/>
        <end position="1241"/>
    </location>
</feature>
<dbReference type="InterPro" id="IPR043159">
    <property type="entry name" value="Lectin_gal-bd_sf"/>
</dbReference>
<evidence type="ECO:0000259" key="20">
    <source>
        <dbReference type="PROSITE" id="PS50261"/>
    </source>
</evidence>
<keyword evidence="10 16" id="KW-0472">Membrane</keyword>
<dbReference type="InterPro" id="IPR000922">
    <property type="entry name" value="Lectin_gal-bd_dom"/>
</dbReference>
<feature type="domain" description="GAIN-B" evidence="18">
    <location>
        <begin position="478"/>
        <end position="645"/>
    </location>
</feature>
<keyword evidence="8 16" id="KW-1133">Transmembrane helix</keyword>
<evidence type="ECO:0000256" key="4">
    <source>
        <dbReference type="ARBA" id="ARBA00022553"/>
    </source>
</evidence>
<evidence type="ECO:0000256" key="8">
    <source>
        <dbReference type="ARBA" id="ARBA00022989"/>
    </source>
</evidence>
<feature type="signal peptide" evidence="17">
    <location>
        <begin position="1"/>
        <end position="31"/>
    </location>
</feature>
<feature type="compositionally biased region" description="Polar residues" evidence="15">
    <location>
        <begin position="150"/>
        <end position="174"/>
    </location>
</feature>
<keyword evidence="4" id="KW-0597">Phosphoprotein</keyword>
<reference evidence="21" key="1">
    <citation type="submission" date="2020-08" db="EMBL/GenBank/DDBJ databases">
        <title>Genome sequencing and assembly of the red palm weevil Rhynchophorus ferrugineus.</title>
        <authorList>
            <person name="Dias G.B."/>
            <person name="Bergman C.M."/>
            <person name="Manee M."/>
        </authorList>
    </citation>
    <scope>NUCLEOTIDE SEQUENCE</scope>
    <source>
        <strain evidence="21">AA-2017</strain>
        <tissue evidence="21">Whole larva</tissue>
    </source>
</reference>
<dbReference type="GO" id="GO:0004930">
    <property type="term" value="F:G protein-coupled receptor activity"/>
    <property type="evidence" value="ECO:0007669"/>
    <property type="project" value="UniProtKB-KW"/>
</dbReference>
<dbReference type="Gene3D" id="2.60.220.50">
    <property type="match status" value="1"/>
</dbReference>
<dbReference type="SMART" id="SM00008">
    <property type="entry name" value="HormR"/>
    <property type="match status" value="1"/>
</dbReference>
<evidence type="ECO:0000256" key="7">
    <source>
        <dbReference type="ARBA" id="ARBA00022734"/>
    </source>
</evidence>
<sequence length="1324" mass="148542">MGDGDMAWHGKLKPGLLLLLFSFVVISETAAKAVEQYRYETVYACEGKTLKIECKSGEVIKLIRANYGRFSITICNDHGNTDWSVNCMSPKSLRVLHSRCTHYQNCSIPASTSTFGDPCPGTHKYLEAHYQCLPATTTTTTSRPSPPWLITSQPPMWSTTKPQTTRPSTKVTINPPSPIPGPVPSSTVVNLPTSTAKEHQRASSSAPNEINEPDVSWMPKFEAHPDEELEHGPEPTIRSNTNKRLSTTESPSTDLYPPYSTYPKQNSYYPGQETSNYLPYHCNATNMRSMLWKATKVNETAIQSCPPGSSGFARWRCVEVPMSPYPEWSPSNPDLSECRSAWLTRLEQRISDDKGLLMYIMSDLAAVTGSRMLYGGDMGLTTRIIQKITEKMAQDIRTVADTRQREEIVLEMLNHVAQTSSNLLDVRHHSSWKELSYKDQMSVATSLLIGLEENAFILADTVTGQKTVKKEFRNILLSVRVLETKSLTDEVFPSDDKVDANKSEWKGTNDSIELPKGALLENSDGKLVRLVFVAFDRLEEILQWQPDSSDNSGNNITKVLNSKVISASLGKGRHIQLREPVKLTLKHIKTENVSNPKCVFWDYTTNAWSEEGCHVESSESNYTHTVCSCDHLTNFAILMDVHDIYLPIAHEFTLQVITYVGCIISIICLVLVLLTFQLFRGLKSDRTTIHSNLCACLLIAELIFLSVVNLTDYKIVCGIIAGLLEYFFLCAFAWMAFEGYQIYLLLVEVFEAEKSRIKWYYIVAYGLPFLKVLISAIVYPQGYGTPRHCWIRSDNYFIFSFAAPVFIVLMLNLIFLTIAIVKMCKHASASVSMKNKEHSRLASTSGKEENALRMKFDLTWLKGACCLVFLLGLTWIFGFLYINKETVTFAYLFTIFNSLQGFFIFLFHCLQNEKVRKEYRKFIRRHSWLPKCLRCSKTSGGAGSSSGGNSASCTTSGGPAKERRPSIYGGSNGNPSGGTNSHSTDNSVLTPHGASILSRTDLNNASTTMTNHNRPHNMSQQVAARLEFPKLYKRQSGLSYPSDTAPPPDLEPPNTSTLPYIRNFCKNSTINPNIPKSVSTWGPLHKPLHWKNISFKSYSRDSGHGGSEQEESPRSHMIIAEAHRHSTLTKDGRQVQASQQGTFITMDHGLRQVIAQGRKKNGSLKPLHHWSHHTYTEIYDGQNPRGLLAADDDPVYEEIDRNEIQVSDMSDEDARRQSDMSRQSSRSYGDHRPLIPYSPGADRSFQDALSSNELENAYRLRCNNVGLPSYRNPQGDATHRSLAAVLDGETVVCHLEPPEVFTHPHLDVNYVSRTLSHLPPYSES</sequence>
<feature type="compositionally biased region" description="Basic and acidic residues" evidence="15">
    <location>
        <begin position="221"/>
        <end position="233"/>
    </location>
</feature>
<feature type="transmembrane region" description="Helical" evidence="16">
    <location>
        <begin position="860"/>
        <end position="882"/>
    </location>
</feature>
<dbReference type="InterPro" id="IPR046338">
    <property type="entry name" value="GAIN_dom_sf"/>
</dbReference>
<comment type="caution">
    <text evidence="21">The sequence shown here is derived from an EMBL/GenBank/DDBJ whole genome shotgun (WGS) entry which is preliminary data.</text>
</comment>
<dbReference type="InterPro" id="IPR048072">
    <property type="entry name" value="7tmB2_latrophilin-like"/>
</dbReference>
<evidence type="ECO:0000313" key="22">
    <source>
        <dbReference type="Proteomes" id="UP000625711"/>
    </source>
</evidence>
<evidence type="ECO:0000256" key="14">
    <source>
        <dbReference type="ARBA" id="ARBA00023224"/>
    </source>
</evidence>